<feature type="non-terminal residue" evidence="1">
    <location>
        <position position="552"/>
    </location>
</feature>
<protein>
    <submittedName>
        <fullName evidence="1">Uncharacterized protein</fullName>
    </submittedName>
</protein>
<dbReference type="InterPro" id="IPR039278">
    <property type="entry name" value="Red1"/>
</dbReference>
<organism evidence="1">
    <name type="scientific">Arion vulgaris</name>
    <dbReference type="NCBI Taxonomy" id="1028688"/>
    <lineage>
        <taxon>Eukaryota</taxon>
        <taxon>Metazoa</taxon>
        <taxon>Spiralia</taxon>
        <taxon>Lophotrochozoa</taxon>
        <taxon>Mollusca</taxon>
        <taxon>Gastropoda</taxon>
        <taxon>Heterobranchia</taxon>
        <taxon>Euthyneura</taxon>
        <taxon>Panpulmonata</taxon>
        <taxon>Eupulmonata</taxon>
        <taxon>Stylommatophora</taxon>
        <taxon>Helicina</taxon>
        <taxon>Arionoidea</taxon>
        <taxon>Arionidae</taxon>
        <taxon>Arion</taxon>
    </lineage>
</organism>
<dbReference type="GO" id="GO:0000178">
    <property type="term" value="C:exosome (RNase complex)"/>
    <property type="evidence" value="ECO:0007669"/>
    <property type="project" value="TreeGrafter"/>
</dbReference>
<dbReference type="GO" id="GO:0005634">
    <property type="term" value="C:nucleus"/>
    <property type="evidence" value="ECO:0007669"/>
    <property type="project" value="TreeGrafter"/>
</dbReference>
<evidence type="ECO:0000313" key="1">
    <source>
        <dbReference type="EMBL" id="CEK73308.1"/>
    </source>
</evidence>
<dbReference type="Gene3D" id="1.25.40.10">
    <property type="entry name" value="Tetratricopeptide repeat domain"/>
    <property type="match status" value="2"/>
</dbReference>
<dbReference type="PANTHER" id="PTHR21563">
    <property type="entry name" value="ZINC FINGER C3H1 DOMAIN-CONTAINING PROTEIN"/>
    <property type="match status" value="1"/>
</dbReference>
<dbReference type="AlphaFoldDB" id="A0A0B6ZXI3"/>
<accession>A0A0B6ZXI3</accession>
<dbReference type="SUPFAM" id="SSF48452">
    <property type="entry name" value="TPR-like"/>
    <property type="match status" value="2"/>
</dbReference>
<proteinExistence type="predicted"/>
<dbReference type="PANTHER" id="PTHR21563:SF3">
    <property type="entry name" value="ZINC FINGER C3H1 DOMAIN-CONTAINING PROTEIN"/>
    <property type="match status" value="1"/>
</dbReference>
<gene>
    <name evidence="1" type="primary">ORF86170</name>
</gene>
<dbReference type="InterPro" id="IPR011990">
    <property type="entry name" value="TPR-like_helical_dom_sf"/>
</dbReference>
<reference evidence="1" key="1">
    <citation type="submission" date="2014-12" db="EMBL/GenBank/DDBJ databases">
        <title>Insight into the proteome of Arion vulgaris.</title>
        <authorList>
            <person name="Aradska J."/>
            <person name="Bulat T."/>
            <person name="Smidak R."/>
            <person name="Sarate P."/>
            <person name="Gangsoo J."/>
            <person name="Sialana F."/>
            <person name="Bilban M."/>
            <person name="Lubec G."/>
        </authorList>
    </citation>
    <scope>NUCLEOTIDE SEQUENCE</scope>
    <source>
        <tissue evidence="1">Skin</tissue>
    </source>
</reference>
<feature type="non-terminal residue" evidence="1">
    <location>
        <position position="1"/>
    </location>
</feature>
<sequence length="552" mass="63114">KDSVVNIEDMRYFTADLTELLSLEASILADPTNTHLWLKLASVKLSDQNKSNKECLDQALSVLARGLEANRNDPDLWHMYLTLYRRYPEVKEFPEFCQTALEYAPSYELWFLYLDSLKTYSEKDEVCSQTLNFLSGVAREGRHSSSSNVQRIRKSHRANTILEKHHVEPGEKPQATAEVRNKISEIQNGNNTVDGDEMMEANDVGEATVIKSKRDTKQGPLIAEALKNSEVGGDTEPERTDSKSSKIMWKKLSHQILEMVVYKISLNLHTGRVKTAIHFLQMVLGLKKGASSTLDVVHLVTKADLLVLWMVYIHVVAWHQLPQHLLNVTNENPGRIMAKENITLSWSTKASLHTGVDSLLKLHDKATKVWETSEDDETTVYYVKLVQSRVSLLMLHNRHTEAILKCRSVLSHKTIVDVWLTTADVYASCNDSQNVKQVLSEALSTHRYSSKLQYYQCLLMYQQGETEMALRQLQQFVISHFDISSKDLLHCNHRQLYSQLLKQQEAFSLHTAQLKDGVSENLHKDIHMWLCYSLLMELEGRSADTVEIMERS</sequence>
<dbReference type="EMBL" id="HACG01026443">
    <property type="protein sequence ID" value="CEK73308.1"/>
    <property type="molecule type" value="Transcribed_RNA"/>
</dbReference>
<name>A0A0B6ZXI3_9EUPU</name>